<reference evidence="2 3" key="1">
    <citation type="journal article" date="2020" name="Genomics">
        <title>Complete, high-quality genomes from long-read metagenomic sequencing of two wolf lichen thalli reveals enigmatic genome architecture.</title>
        <authorList>
            <person name="McKenzie S.K."/>
            <person name="Walston R.F."/>
            <person name="Allen J.L."/>
        </authorList>
    </citation>
    <scope>NUCLEOTIDE SEQUENCE [LARGE SCALE GENOMIC DNA]</scope>
    <source>
        <strain evidence="2">WasteWater2</strain>
    </source>
</reference>
<accession>A0A8H6L2Q7</accession>
<comment type="caution">
    <text evidence="2">The sequence shown here is derived from an EMBL/GenBank/DDBJ whole genome shotgun (WGS) entry which is preliminary data.</text>
</comment>
<protein>
    <submittedName>
        <fullName evidence="2">Uncharacterized protein</fullName>
    </submittedName>
</protein>
<keyword evidence="3" id="KW-1185">Reference proteome</keyword>
<dbReference type="Proteomes" id="UP000578531">
    <property type="component" value="Unassembled WGS sequence"/>
</dbReference>
<dbReference type="AlphaFoldDB" id="A0A8H6L2Q7"/>
<feature type="region of interest" description="Disordered" evidence="1">
    <location>
        <begin position="1"/>
        <end position="44"/>
    </location>
</feature>
<feature type="compositionally biased region" description="Acidic residues" evidence="1">
    <location>
        <begin position="215"/>
        <end position="227"/>
    </location>
</feature>
<feature type="compositionally biased region" description="Basic and acidic residues" evidence="1">
    <location>
        <begin position="187"/>
        <end position="205"/>
    </location>
</feature>
<dbReference type="EMBL" id="JACCJC010000040">
    <property type="protein sequence ID" value="KAF6233293.1"/>
    <property type="molecule type" value="Genomic_DNA"/>
</dbReference>
<dbReference type="GeneID" id="59290239"/>
<sequence>MTRGSVPRSQAAWATLDQDQLLEPRSLGTTHDDEVVATQDSPQEDHRYKFHPSIPRTNRKIEREASQVLYNGTVDPHQFLWTNSISQCVRESRGRLSCCGNTRTTTIGVIDDAYAAESESPYFENGFVVAGDDLPRFCWALLTQYLSRDTWSPIPPLSELDIAMEISHGMDASTTEGGVCTENQGDIENKEETTTKDEADTKGESPKANINQNEATEDDAPADDNDASDGQNTDTKAYESSPESVTGAPSHSAQPGGYTHCVEASYCENKLVKTGFRQYRLYRAWSNGSKTI</sequence>
<evidence type="ECO:0000313" key="3">
    <source>
        <dbReference type="Proteomes" id="UP000578531"/>
    </source>
</evidence>
<feature type="region of interest" description="Disordered" evidence="1">
    <location>
        <begin position="173"/>
        <end position="255"/>
    </location>
</feature>
<dbReference type="RefSeq" id="XP_037162715.1">
    <property type="nucleotide sequence ID" value="XM_037310482.1"/>
</dbReference>
<evidence type="ECO:0000256" key="1">
    <source>
        <dbReference type="SAM" id="MobiDB-lite"/>
    </source>
</evidence>
<feature type="compositionally biased region" description="Polar residues" evidence="1">
    <location>
        <begin position="241"/>
        <end position="253"/>
    </location>
</feature>
<feature type="compositionally biased region" description="Polar residues" evidence="1">
    <location>
        <begin position="173"/>
        <end position="184"/>
    </location>
</feature>
<evidence type="ECO:0000313" key="2">
    <source>
        <dbReference type="EMBL" id="KAF6233293.1"/>
    </source>
</evidence>
<organism evidence="2 3">
    <name type="scientific">Letharia columbiana</name>
    <dbReference type="NCBI Taxonomy" id="112416"/>
    <lineage>
        <taxon>Eukaryota</taxon>
        <taxon>Fungi</taxon>
        <taxon>Dikarya</taxon>
        <taxon>Ascomycota</taxon>
        <taxon>Pezizomycotina</taxon>
        <taxon>Lecanoromycetes</taxon>
        <taxon>OSLEUM clade</taxon>
        <taxon>Lecanoromycetidae</taxon>
        <taxon>Lecanorales</taxon>
        <taxon>Lecanorineae</taxon>
        <taxon>Parmeliaceae</taxon>
        <taxon>Letharia</taxon>
    </lineage>
</organism>
<gene>
    <name evidence="2" type="ORF">HO173_008584</name>
</gene>
<name>A0A8H6L2Q7_9LECA</name>
<proteinExistence type="predicted"/>